<name>A0A090WGW4_NONUL</name>
<dbReference type="Proteomes" id="UP000029647">
    <property type="component" value="Unassembled WGS sequence"/>
</dbReference>
<proteinExistence type="predicted"/>
<sequence length="74" mass="8827">MLSRKRKNTLILRWTTIDISNEDNPVQCYRYGCFKTDGTSQLCSIHYADQEEANDFIWSLEPLYHQQYAIDHKL</sequence>
<comment type="caution">
    <text evidence="1">The sequence shown here is derived from an EMBL/GenBank/DDBJ whole genome shotgun (WGS) entry which is preliminary data.</text>
</comment>
<accession>A0A090WGW4</accession>
<dbReference type="EMBL" id="BBNT01000002">
    <property type="protein sequence ID" value="GAL74634.1"/>
    <property type="molecule type" value="Genomic_DNA"/>
</dbReference>
<dbReference type="AlphaFoldDB" id="A0A090WGW4"/>
<reference evidence="1 2" key="1">
    <citation type="journal article" date="2014" name="Genome Announc.">
        <title>Draft Genome Sequences of Marine Flavobacterium Nonlabens Strains NR17, NR24, NR27, NR32, NR33, and Ara13.</title>
        <authorList>
            <person name="Nakanishi M."/>
            <person name="Meirelles P."/>
            <person name="Suzuki R."/>
            <person name="Takatani N."/>
            <person name="Mino S."/>
            <person name="Suda W."/>
            <person name="Oshima K."/>
            <person name="Hattori M."/>
            <person name="Ohkuma M."/>
            <person name="Hosokawa M."/>
            <person name="Miyashita K."/>
            <person name="Thompson F.L."/>
            <person name="Niwa A."/>
            <person name="Sawabe T."/>
            <person name="Sawabe T."/>
        </authorList>
    </citation>
    <scope>NUCLEOTIDE SEQUENCE [LARGE SCALE GENOMIC DNA]</scope>
    <source>
        <strain evidence="2">JCM19275</strain>
    </source>
</reference>
<evidence type="ECO:0000313" key="2">
    <source>
        <dbReference type="Proteomes" id="UP000029647"/>
    </source>
</evidence>
<gene>
    <name evidence="1" type="ORF">JCM19275_3489</name>
</gene>
<organism evidence="1 2">
    <name type="scientific">Nonlabens ulvanivorans</name>
    <name type="common">Persicivirga ulvanivorans</name>
    <dbReference type="NCBI Taxonomy" id="906888"/>
    <lineage>
        <taxon>Bacteria</taxon>
        <taxon>Pseudomonadati</taxon>
        <taxon>Bacteroidota</taxon>
        <taxon>Flavobacteriia</taxon>
        <taxon>Flavobacteriales</taxon>
        <taxon>Flavobacteriaceae</taxon>
        <taxon>Nonlabens</taxon>
    </lineage>
</organism>
<protein>
    <submittedName>
        <fullName evidence="1">Uncharacterized protein</fullName>
    </submittedName>
</protein>
<evidence type="ECO:0000313" key="1">
    <source>
        <dbReference type="EMBL" id="GAL74634.1"/>
    </source>
</evidence>